<evidence type="ECO:0000259" key="9">
    <source>
        <dbReference type="Pfam" id="PF00291"/>
    </source>
</evidence>
<feature type="domain" description="Tryptophan synthase beta chain-like PALP" evidence="9">
    <location>
        <begin position="32"/>
        <end position="320"/>
    </location>
</feature>
<dbReference type="PANTHER" id="PTHR43050">
    <property type="entry name" value="SERINE / THREONINE RACEMASE FAMILY MEMBER"/>
    <property type="match status" value="1"/>
</dbReference>
<dbReference type="GO" id="GO:0070179">
    <property type="term" value="P:D-serine biosynthetic process"/>
    <property type="evidence" value="ECO:0007669"/>
    <property type="project" value="TreeGrafter"/>
</dbReference>
<dbReference type="GO" id="GO:0005524">
    <property type="term" value="F:ATP binding"/>
    <property type="evidence" value="ECO:0007669"/>
    <property type="project" value="TreeGrafter"/>
</dbReference>
<dbReference type="CDD" id="cd01562">
    <property type="entry name" value="Thr-dehyd"/>
    <property type="match status" value="1"/>
</dbReference>
<evidence type="ECO:0000313" key="11">
    <source>
        <dbReference type="Proteomes" id="UP000285961"/>
    </source>
</evidence>
<dbReference type="Gene3D" id="3.40.50.1100">
    <property type="match status" value="2"/>
</dbReference>
<dbReference type="PANTHER" id="PTHR43050:SF1">
    <property type="entry name" value="SERINE RACEMASE"/>
    <property type="match status" value="1"/>
</dbReference>
<comment type="cofactor">
    <cofactor evidence="4">
        <name>Mg(2+)</name>
        <dbReference type="ChEBI" id="CHEBI:18420"/>
    </cofactor>
</comment>
<comment type="cofactor">
    <cofactor evidence="2">
        <name>pyridoxal 5'-phosphate</name>
        <dbReference type="ChEBI" id="CHEBI:597326"/>
    </cofactor>
</comment>
<dbReference type="GO" id="GO:0030378">
    <property type="term" value="F:serine racemase activity"/>
    <property type="evidence" value="ECO:0007669"/>
    <property type="project" value="TreeGrafter"/>
</dbReference>
<dbReference type="Pfam" id="PF00291">
    <property type="entry name" value="PALP"/>
    <property type="match status" value="1"/>
</dbReference>
<proteinExistence type="inferred from homology"/>
<dbReference type="InterPro" id="IPR036052">
    <property type="entry name" value="TrpB-like_PALP_sf"/>
</dbReference>
<dbReference type="GO" id="GO:0030170">
    <property type="term" value="F:pyridoxal phosphate binding"/>
    <property type="evidence" value="ECO:0007669"/>
    <property type="project" value="InterPro"/>
</dbReference>
<comment type="cofactor">
    <cofactor evidence="1">
        <name>Ca(2+)</name>
        <dbReference type="ChEBI" id="CHEBI:29108"/>
    </cofactor>
</comment>
<protein>
    <submittedName>
        <fullName evidence="10">Pyridoxal-phosphate dependent enzyme</fullName>
    </submittedName>
</protein>
<evidence type="ECO:0000256" key="6">
    <source>
        <dbReference type="ARBA" id="ARBA00022842"/>
    </source>
</evidence>
<dbReference type="GO" id="GO:0018114">
    <property type="term" value="F:threonine racemase activity"/>
    <property type="evidence" value="ECO:0007669"/>
    <property type="project" value="TreeGrafter"/>
</dbReference>
<evidence type="ECO:0000256" key="5">
    <source>
        <dbReference type="ARBA" id="ARBA00010869"/>
    </source>
</evidence>
<dbReference type="AlphaFoldDB" id="A0A419EUC2"/>
<dbReference type="PROSITE" id="PS00165">
    <property type="entry name" value="DEHYDRATASE_SER_THR"/>
    <property type="match status" value="1"/>
</dbReference>
<dbReference type="InterPro" id="IPR001926">
    <property type="entry name" value="TrpB-like_PALP"/>
</dbReference>
<organism evidence="10 11">
    <name type="scientific">Candidatus Abyssobacteria bacterium SURF_17</name>
    <dbReference type="NCBI Taxonomy" id="2093361"/>
    <lineage>
        <taxon>Bacteria</taxon>
        <taxon>Pseudomonadati</taxon>
        <taxon>Candidatus Hydrogenedentota</taxon>
        <taxon>Candidatus Abyssobacteria</taxon>
    </lineage>
</organism>
<evidence type="ECO:0000256" key="2">
    <source>
        <dbReference type="ARBA" id="ARBA00001933"/>
    </source>
</evidence>
<comment type="cofactor">
    <cofactor evidence="3">
        <name>Mn(2+)</name>
        <dbReference type="ChEBI" id="CHEBI:29035"/>
    </cofactor>
</comment>
<reference evidence="10 11" key="1">
    <citation type="journal article" date="2017" name="ISME J.">
        <title>Energy and carbon metabolisms in a deep terrestrial subsurface fluid microbial community.</title>
        <authorList>
            <person name="Momper L."/>
            <person name="Jungbluth S.P."/>
            <person name="Lee M.D."/>
            <person name="Amend J.P."/>
        </authorList>
    </citation>
    <scope>NUCLEOTIDE SEQUENCE [LARGE SCALE GENOMIC DNA]</scope>
    <source>
        <strain evidence="10">SURF_17</strain>
    </source>
</reference>
<keyword evidence="8" id="KW-0456">Lyase</keyword>
<dbReference type="SUPFAM" id="SSF53686">
    <property type="entry name" value="Tryptophan synthase beta subunit-like PLP-dependent enzymes"/>
    <property type="match status" value="1"/>
</dbReference>
<keyword evidence="7" id="KW-0663">Pyridoxal phosphate</keyword>
<keyword evidence="6" id="KW-0460">Magnesium</keyword>
<dbReference type="GO" id="GO:0003941">
    <property type="term" value="F:L-serine ammonia-lyase activity"/>
    <property type="evidence" value="ECO:0007669"/>
    <property type="project" value="TreeGrafter"/>
</dbReference>
<comment type="similarity">
    <text evidence="5">Belongs to the serine/threonine dehydratase family.</text>
</comment>
<evidence type="ECO:0000256" key="3">
    <source>
        <dbReference type="ARBA" id="ARBA00001936"/>
    </source>
</evidence>
<gene>
    <name evidence="10" type="ORF">C4532_14115</name>
</gene>
<dbReference type="EMBL" id="QZKI01000099">
    <property type="protein sequence ID" value="RJP67785.1"/>
    <property type="molecule type" value="Genomic_DNA"/>
</dbReference>
<dbReference type="InterPro" id="IPR000634">
    <property type="entry name" value="Ser/Thr_deHydtase_PyrdxlP-BS"/>
</dbReference>
<accession>A0A419EUC2</accession>
<sequence length="331" mass="35490">MGDCGRTRVAANGGDTLREPTIIGIREASERIKQLIHRTPVLTCDTLNRICDAELHFKCENFQKTGSFKIRGATNAVLSLSEEEASRGVATHSSGNHAAALALAARWRGIRAYVVMPENAPAVKREAVGGCGGEIIYCKPTLKAREEELAKVLERTGAVFVPPYNDYRVIAGQGTAALELCEEVRDFDVVMAPVGGGGLLSGTAIAARSLSPATKVYGAEPEQADDAFRSFRAGRIVPADNPNTIADGLRTSLGELTFPIIQKYIADIVTVREEAIKQAMRLIWERMKIIVEPSAAVPLGAVLTKRGEVPGKRIGIILSGGNVDLTRLPFG</sequence>
<dbReference type="GO" id="GO:0000287">
    <property type="term" value="F:magnesium ion binding"/>
    <property type="evidence" value="ECO:0007669"/>
    <property type="project" value="TreeGrafter"/>
</dbReference>
<evidence type="ECO:0000256" key="8">
    <source>
        <dbReference type="ARBA" id="ARBA00023239"/>
    </source>
</evidence>
<evidence type="ECO:0000256" key="1">
    <source>
        <dbReference type="ARBA" id="ARBA00001913"/>
    </source>
</evidence>
<dbReference type="Proteomes" id="UP000285961">
    <property type="component" value="Unassembled WGS sequence"/>
</dbReference>
<evidence type="ECO:0000313" key="10">
    <source>
        <dbReference type="EMBL" id="RJP67785.1"/>
    </source>
</evidence>
<dbReference type="FunFam" id="3.40.50.1100:FF:000007">
    <property type="entry name" value="L-threonine dehydratase catabolic TdcB"/>
    <property type="match status" value="1"/>
</dbReference>
<evidence type="ECO:0000256" key="4">
    <source>
        <dbReference type="ARBA" id="ARBA00001946"/>
    </source>
</evidence>
<comment type="caution">
    <text evidence="10">The sequence shown here is derived from an EMBL/GenBank/DDBJ whole genome shotgun (WGS) entry which is preliminary data.</text>
</comment>
<evidence type="ECO:0000256" key="7">
    <source>
        <dbReference type="ARBA" id="ARBA00022898"/>
    </source>
</evidence>
<name>A0A419EUC2_9BACT</name>